<dbReference type="Proteomes" id="UP000234662">
    <property type="component" value="Unassembled WGS sequence"/>
</dbReference>
<protein>
    <submittedName>
        <fullName evidence="2">Uncharacterized protein</fullName>
    </submittedName>
</protein>
<evidence type="ECO:0000256" key="1">
    <source>
        <dbReference type="SAM" id="MobiDB-lite"/>
    </source>
</evidence>
<proteinExistence type="predicted"/>
<feature type="region of interest" description="Disordered" evidence="1">
    <location>
        <begin position="72"/>
        <end position="94"/>
    </location>
</feature>
<sequence>MYVDCARCPARPVACDGCMMTVLFGGPSWDDMADQGGVSVTAATVEADAEIDLAIDVLQAAAMVTSSAARSARSAKEAVQGPDRHASVTVLRAG</sequence>
<dbReference type="AlphaFoldDB" id="A0A2I1RBG5"/>
<name>A0A2I1RBG5_9ACTN</name>
<evidence type="ECO:0000313" key="2">
    <source>
        <dbReference type="EMBL" id="PKZ66497.1"/>
    </source>
</evidence>
<accession>A0A2I1RBG5</accession>
<comment type="caution">
    <text evidence="2">The sequence shown here is derived from an EMBL/GenBank/DDBJ whole genome shotgun (WGS) entry which is preliminary data.</text>
</comment>
<reference evidence="2 3" key="1">
    <citation type="submission" date="2017-12" db="EMBL/GenBank/DDBJ databases">
        <title>Phylogenetic diversity of female urinary microbiome.</title>
        <authorList>
            <person name="Thomas-White K."/>
            <person name="Wolfe A.J."/>
        </authorList>
    </citation>
    <scope>NUCLEOTIDE SEQUENCE [LARGE SCALE GENOMIC DNA]</scope>
    <source>
        <strain evidence="2 3">UMB0777</strain>
    </source>
</reference>
<organism evidence="2 3">
    <name type="scientific">Gordonia terrae</name>
    <dbReference type="NCBI Taxonomy" id="2055"/>
    <lineage>
        <taxon>Bacteria</taxon>
        <taxon>Bacillati</taxon>
        <taxon>Actinomycetota</taxon>
        <taxon>Actinomycetes</taxon>
        <taxon>Mycobacteriales</taxon>
        <taxon>Gordoniaceae</taxon>
        <taxon>Gordonia</taxon>
    </lineage>
</organism>
<evidence type="ECO:0000313" key="3">
    <source>
        <dbReference type="Proteomes" id="UP000234662"/>
    </source>
</evidence>
<dbReference type="EMBL" id="PKJC01000003">
    <property type="protein sequence ID" value="PKZ66497.1"/>
    <property type="molecule type" value="Genomic_DNA"/>
</dbReference>
<gene>
    <name evidence="2" type="ORF">CYJ73_06275</name>
</gene>